<dbReference type="EMBL" id="KN822299">
    <property type="protein sequence ID" value="KIM50986.1"/>
    <property type="molecule type" value="Genomic_DNA"/>
</dbReference>
<dbReference type="Proteomes" id="UP000053989">
    <property type="component" value="Unassembled WGS sequence"/>
</dbReference>
<sequence>MSNTCKLETGDYIIDSTVDLRPLYVCRDPPGPVEPIVVDARPVKFFVEKFEGDSKCTYTIRLSDSGDDRYLRNVNGVVSASADYGIPQRWVINAYGEDSYTIVEDRYPPNQAWTDSRGELGCDRPV</sequence>
<evidence type="ECO:0000313" key="1">
    <source>
        <dbReference type="EMBL" id="KIM50986.1"/>
    </source>
</evidence>
<organism evidence="1 2">
    <name type="scientific">Scleroderma citrinum Foug A</name>
    <dbReference type="NCBI Taxonomy" id="1036808"/>
    <lineage>
        <taxon>Eukaryota</taxon>
        <taxon>Fungi</taxon>
        <taxon>Dikarya</taxon>
        <taxon>Basidiomycota</taxon>
        <taxon>Agaricomycotina</taxon>
        <taxon>Agaricomycetes</taxon>
        <taxon>Agaricomycetidae</taxon>
        <taxon>Boletales</taxon>
        <taxon>Sclerodermatineae</taxon>
        <taxon>Sclerodermataceae</taxon>
        <taxon>Scleroderma</taxon>
    </lineage>
</organism>
<dbReference type="AlphaFoldDB" id="A0A0C3D4E5"/>
<gene>
    <name evidence="1" type="ORF">SCLCIDRAFT_694621</name>
</gene>
<dbReference type="InParanoid" id="A0A0C3D4E5"/>
<evidence type="ECO:0000313" key="2">
    <source>
        <dbReference type="Proteomes" id="UP000053989"/>
    </source>
</evidence>
<protein>
    <submittedName>
        <fullName evidence="1">Uncharacterized protein</fullName>
    </submittedName>
</protein>
<accession>A0A0C3D4E5</accession>
<reference evidence="1 2" key="1">
    <citation type="submission" date="2014-04" db="EMBL/GenBank/DDBJ databases">
        <authorList>
            <consortium name="DOE Joint Genome Institute"/>
            <person name="Kuo A."/>
            <person name="Kohler A."/>
            <person name="Nagy L.G."/>
            <person name="Floudas D."/>
            <person name="Copeland A."/>
            <person name="Barry K.W."/>
            <person name="Cichocki N."/>
            <person name="Veneault-Fourrey C."/>
            <person name="LaButti K."/>
            <person name="Lindquist E.A."/>
            <person name="Lipzen A."/>
            <person name="Lundell T."/>
            <person name="Morin E."/>
            <person name="Murat C."/>
            <person name="Sun H."/>
            <person name="Tunlid A."/>
            <person name="Henrissat B."/>
            <person name="Grigoriev I.V."/>
            <person name="Hibbett D.S."/>
            <person name="Martin F."/>
            <person name="Nordberg H.P."/>
            <person name="Cantor M.N."/>
            <person name="Hua S.X."/>
        </authorList>
    </citation>
    <scope>NUCLEOTIDE SEQUENCE [LARGE SCALE GENOMIC DNA]</scope>
    <source>
        <strain evidence="1 2">Foug A</strain>
    </source>
</reference>
<dbReference type="CDD" id="cd00161">
    <property type="entry name" value="beta-trefoil_Ricin-like"/>
    <property type="match status" value="1"/>
</dbReference>
<name>A0A0C3D4E5_9AGAM</name>
<dbReference type="Gene3D" id="2.80.10.50">
    <property type="match status" value="1"/>
</dbReference>
<proteinExistence type="predicted"/>
<feature type="non-terminal residue" evidence="1">
    <location>
        <position position="126"/>
    </location>
</feature>
<keyword evidence="2" id="KW-1185">Reference proteome</keyword>
<reference evidence="2" key="2">
    <citation type="submission" date="2015-01" db="EMBL/GenBank/DDBJ databases">
        <title>Evolutionary Origins and Diversification of the Mycorrhizal Mutualists.</title>
        <authorList>
            <consortium name="DOE Joint Genome Institute"/>
            <consortium name="Mycorrhizal Genomics Consortium"/>
            <person name="Kohler A."/>
            <person name="Kuo A."/>
            <person name="Nagy L.G."/>
            <person name="Floudas D."/>
            <person name="Copeland A."/>
            <person name="Barry K.W."/>
            <person name="Cichocki N."/>
            <person name="Veneault-Fourrey C."/>
            <person name="LaButti K."/>
            <person name="Lindquist E.A."/>
            <person name="Lipzen A."/>
            <person name="Lundell T."/>
            <person name="Morin E."/>
            <person name="Murat C."/>
            <person name="Riley R."/>
            <person name="Ohm R."/>
            <person name="Sun H."/>
            <person name="Tunlid A."/>
            <person name="Henrissat B."/>
            <person name="Grigoriev I.V."/>
            <person name="Hibbett D.S."/>
            <person name="Martin F."/>
        </authorList>
    </citation>
    <scope>NUCLEOTIDE SEQUENCE [LARGE SCALE GENOMIC DNA]</scope>
    <source>
        <strain evidence="2">Foug A</strain>
    </source>
</reference>
<dbReference type="HOGENOM" id="CLU_152731_0_0_1"/>